<comment type="caution">
    <text evidence="1">The sequence shown here is derived from an EMBL/GenBank/DDBJ whole genome shotgun (WGS) entry which is preliminary data.</text>
</comment>
<reference evidence="1 2" key="1">
    <citation type="submission" date="2024-06" db="EMBL/GenBank/DDBJ databases">
        <title>Complete genome of Phlyctema vagabunda strain 19-DSS-EL-015.</title>
        <authorList>
            <person name="Fiorenzani C."/>
        </authorList>
    </citation>
    <scope>NUCLEOTIDE SEQUENCE [LARGE SCALE GENOMIC DNA]</scope>
    <source>
        <strain evidence="1 2">19-DSS-EL-015</strain>
    </source>
</reference>
<evidence type="ECO:0000313" key="2">
    <source>
        <dbReference type="Proteomes" id="UP001629113"/>
    </source>
</evidence>
<sequence length="120" mass="13738">MEQIKLRANTDTNRASLPRAVDLLRQVVQLIRMKPTHTIDRTNAGGSRDRFYEAKPEIGEDGLWIRGTEYNHIAKAGYTIRASCLEHADDREYLRFLLDKIGAQNISCNVELSRSDHLRA</sequence>
<keyword evidence="2" id="KW-1185">Reference proteome</keyword>
<dbReference type="Proteomes" id="UP001629113">
    <property type="component" value="Unassembled WGS sequence"/>
</dbReference>
<dbReference type="EMBL" id="JBFCZG010000004">
    <property type="protein sequence ID" value="KAL3423534.1"/>
    <property type="molecule type" value="Genomic_DNA"/>
</dbReference>
<name>A0ABR4PJM9_9HELO</name>
<evidence type="ECO:0008006" key="3">
    <source>
        <dbReference type="Google" id="ProtNLM"/>
    </source>
</evidence>
<evidence type="ECO:0000313" key="1">
    <source>
        <dbReference type="EMBL" id="KAL3423534.1"/>
    </source>
</evidence>
<gene>
    <name evidence="1" type="ORF">PVAG01_05281</name>
</gene>
<protein>
    <recommendedName>
        <fullName evidence="3">LAGLIDADG homing endonuclease</fullName>
    </recommendedName>
</protein>
<proteinExistence type="predicted"/>
<organism evidence="1 2">
    <name type="scientific">Phlyctema vagabunda</name>
    <dbReference type="NCBI Taxonomy" id="108571"/>
    <lineage>
        <taxon>Eukaryota</taxon>
        <taxon>Fungi</taxon>
        <taxon>Dikarya</taxon>
        <taxon>Ascomycota</taxon>
        <taxon>Pezizomycotina</taxon>
        <taxon>Leotiomycetes</taxon>
        <taxon>Helotiales</taxon>
        <taxon>Dermateaceae</taxon>
        <taxon>Phlyctema</taxon>
    </lineage>
</organism>
<accession>A0ABR4PJM9</accession>